<keyword evidence="1" id="KW-1133">Transmembrane helix</keyword>
<feature type="transmembrane region" description="Helical" evidence="1">
    <location>
        <begin position="90"/>
        <end position="114"/>
    </location>
</feature>
<feature type="transmembrane region" description="Helical" evidence="1">
    <location>
        <begin position="204"/>
        <end position="223"/>
    </location>
</feature>
<gene>
    <name evidence="2" type="ORF">QX51_01325</name>
</gene>
<protein>
    <submittedName>
        <fullName evidence="2">ABC transporter permease</fullName>
    </submittedName>
</protein>
<organism evidence="2 3">
    <name type="scientific">Terrisporobacter othiniensis</name>
    <dbReference type="NCBI Taxonomy" id="1577792"/>
    <lineage>
        <taxon>Bacteria</taxon>
        <taxon>Bacillati</taxon>
        <taxon>Bacillota</taxon>
        <taxon>Clostridia</taxon>
        <taxon>Peptostreptococcales</taxon>
        <taxon>Peptostreptococcaceae</taxon>
        <taxon>Terrisporobacter</taxon>
    </lineage>
</organism>
<keyword evidence="3" id="KW-1185">Reference proteome</keyword>
<feature type="transmembrane region" description="Helical" evidence="1">
    <location>
        <begin position="384"/>
        <end position="401"/>
    </location>
</feature>
<feature type="transmembrane region" description="Helical" evidence="1">
    <location>
        <begin position="166"/>
        <end position="192"/>
    </location>
</feature>
<dbReference type="STRING" id="1577792.QX51_01325"/>
<keyword evidence="1" id="KW-0812">Transmembrane</keyword>
<accession>A0A0B3W110</accession>
<evidence type="ECO:0000313" key="3">
    <source>
        <dbReference type="Proteomes" id="UP000031189"/>
    </source>
</evidence>
<proteinExistence type="predicted"/>
<evidence type="ECO:0000313" key="2">
    <source>
        <dbReference type="EMBL" id="KHS58698.1"/>
    </source>
</evidence>
<reference evidence="2 3" key="1">
    <citation type="submission" date="2014-12" db="EMBL/GenBank/DDBJ databases">
        <title>Draft genome sequence of Terrisporobacter sp. 08-306576, isolated from the blood culture of a bacteremia patient.</title>
        <authorList>
            <person name="Lund L.C."/>
            <person name="Sydenham T.V."/>
            <person name="Hogh S.V."/>
            <person name="Skov M.N."/>
            <person name="Kemp M."/>
            <person name="Justesen U.S."/>
        </authorList>
    </citation>
    <scope>NUCLEOTIDE SEQUENCE [LARGE SCALE GENOMIC DNA]</scope>
    <source>
        <strain evidence="2 3">08-306576</strain>
    </source>
</reference>
<dbReference type="OrthoDB" id="2659138at2"/>
<comment type="caution">
    <text evidence="2">The sequence shown here is derived from an EMBL/GenBank/DDBJ whole genome shotgun (WGS) entry which is preliminary data.</text>
</comment>
<dbReference type="AlphaFoldDB" id="A0A0B3W110"/>
<feature type="transmembrane region" description="Helical" evidence="1">
    <location>
        <begin position="456"/>
        <end position="474"/>
    </location>
</feature>
<sequence length="542" mass="62430">MKEYKFLNILDKFKGIYTKVGVDYEKMRLILSMKLTLDSRRTSTVMQNSSKEDESDESKNSFNKALIMYGIMGIFIGIITLFSFNKMYTYSLVFGMFMFFILTIFISDFSSVLLDMRDKNVIGTKGIDNKTINAAKLTHICYYIFLTSLALSWLTIIGMFKSGVLIGILFILELIIIDIFMIVITALLYLLILKFFDGEKVKDIINFVQIGLTIIMTISYQLLGRMFDIVDLNIIYESKIWNLFFPPMWFASPLYAVDGGEINKIIIALIVLAFLVPIIAISLYINNTSKFEDSLSKLNIANDNEKEKKNRVFYKIGRCMCRSNEEKAAYDLSTSIIKREREFKLMTYPSLGFDMVFPLLFIFMFSMDFISEIKNISLHMSLNIYWFIFMVPTLLITLQYSNNYKAAWIYDATFISDKSNIYKGAYKALLANLLLPLYLFESIIFILIFGVKVVPILIIAFVFLLLFIVIEHIIGKNSLPFTIKFGQVNKSQNIINTLLGMIILGVAVGINYLLLFNIYALIAYGVILIIITFIMWKKHIKA</sequence>
<feature type="transmembrane region" description="Helical" evidence="1">
    <location>
        <begin position="494"/>
        <end position="512"/>
    </location>
</feature>
<feature type="transmembrane region" description="Helical" evidence="1">
    <location>
        <begin position="428"/>
        <end position="450"/>
    </location>
</feature>
<keyword evidence="1" id="KW-0472">Membrane</keyword>
<feature type="transmembrane region" description="Helical" evidence="1">
    <location>
        <begin position="345"/>
        <end position="364"/>
    </location>
</feature>
<evidence type="ECO:0000256" key="1">
    <source>
        <dbReference type="SAM" id="Phobius"/>
    </source>
</evidence>
<feature type="transmembrane region" description="Helical" evidence="1">
    <location>
        <begin position="265"/>
        <end position="285"/>
    </location>
</feature>
<feature type="transmembrane region" description="Helical" evidence="1">
    <location>
        <begin position="518"/>
        <end position="536"/>
    </location>
</feature>
<dbReference type="RefSeq" id="WP_039678102.1">
    <property type="nucleotide sequence ID" value="NZ_JAWGXO010000005.1"/>
</dbReference>
<feature type="transmembrane region" description="Helical" evidence="1">
    <location>
        <begin position="140"/>
        <end position="160"/>
    </location>
</feature>
<dbReference type="EMBL" id="JWHR01000016">
    <property type="protein sequence ID" value="KHS58698.1"/>
    <property type="molecule type" value="Genomic_DNA"/>
</dbReference>
<feature type="transmembrane region" description="Helical" evidence="1">
    <location>
        <begin position="66"/>
        <end position="84"/>
    </location>
</feature>
<dbReference type="Proteomes" id="UP000031189">
    <property type="component" value="Unassembled WGS sequence"/>
</dbReference>
<name>A0A0B3W110_9FIRM</name>